<evidence type="ECO:0000313" key="2">
    <source>
        <dbReference type="EMBL" id="TLX41345.1"/>
    </source>
</evidence>
<dbReference type="Proteomes" id="UP000305131">
    <property type="component" value="Unassembled WGS sequence"/>
</dbReference>
<dbReference type="Gene3D" id="3.90.320.10">
    <property type="match status" value="1"/>
</dbReference>
<dbReference type="RefSeq" id="WP_138400859.1">
    <property type="nucleotide sequence ID" value="NZ_JBAFVI010000006.1"/>
</dbReference>
<dbReference type="InterPro" id="IPR011604">
    <property type="entry name" value="PDDEXK-like_dom_sf"/>
</dbReference>
<protein>
    <submittedName>
        <fullName evidence="2">PD-(D/E)XK nuclease family protein</fullName>
    </submittedName>
</protein>
<dbReference type="Pfam" id="PF12705">
    <property type="entry name" value="PDDEXK_1"/>
    <property type="match status" value="1"/>
</dbReference>
<reference evidence="2 3" key="1">
    <citation type="submission" date="2019-05" db="EMBL/GenBank/DDBJ databases">
        <authorList>
            <person name="Zhou X."/>
        </authorList>
    </citation>
    <scope>NUCLEOTIDE SEQUENCE [LARGE SCALE GENOMIC DNA]</scope>
    <source>
        <strain evidence="2 3">DSM 432</strain>
    </source>
</reference>
<name>A0A6C1KAJ4_XANAU</name>
<evidence type="ECO:0000259" key="1">
    <source>
        <dbReference type="Pfam" id="PF12705"/>
    </source>
</evidence>
<organism evidence="2 3">
    <name type="scientific">Xanthobacter autotrophicus</name>
    <dbReference type="NCBI Taxonomy" id="280"/>
    <lineage>
        <taxon>Bacteria</taxon>
        <taxon>Pseudomonadati</taxon>
        <taxon>Pseudomonadota</taxon>
        <taxon>Alphaproteobacteria</taxon>
        <taxon>Hyphomicrobiales</taxon>
        <taxon>Xanthobacteraceae</taxon>
        <taxon>Xanthobacter</taxon>
    </lineage>
</organism>
<dbReference type="EMBL" id="VAUP01000037">
    <property type="protein sequence ID" value="TLX41345.1"/>
    <property type="molecule type" value="Genomic_DNA"/>
</dbReference>
<dbReference type="OrthoDB" id="1488830at2"/>
<proteinExistence type="predicted"/>
<dbReference type="InterPro" id="IPR038726">
    <property type="entry name" value="PDDEXK_AddAB-type"/>
</dbReference>
<accession>A0A6C1KAJ4</accession>
<sequence length="975" mass="104710">MDLDRRPHVRETGYAARMPLHEADVDTREYLNVCYLPGIADLSLGDEFPQLLVVFSRGFEHGRSSPAARLGLMGVQEIAEGGRGGMMDIVFGLHADAGAWPEHGGTGSAASGAPVVGPNGFVEILETARGLGAPSTPNVVRIAAFEAALEKLDGPSRFWTKSLKVDGWATARTLLRWRDELVDAGWDPAAGWTNPRLADLAAADEAGAVLPPGLADRVGALVEDLAAGPALPIRRIRLIDPRDVHPAGWRRLLDRLELCGVAVEQVPLAPAAPDGTALGRLQRWMMGGGPLDGEPDGTVTIATSASGALAAEVTGQWFAERGDREAVLIAQNADTHLLDHGLCAAGQPRAGRSRASAHRGSLQILLLAFKIAWTPFDPRALMELLAFPTSPIAPRVARRLAAALEEAPGRGSTVWRDAWAEIGEAELADAHGDPAKLKKAHAHLERWLEWVEPEPADPNAGMPLTAALAACDRTIAWAGARHAIDGDQLYAATVALASDVRVALVKLAHEVLPRTLVERIIDQALDIGQDNPAAAAEAAKWRCVPQPGSLWAPAETVVWWNFRTTQEGLQRQPWTDAERQELADKGCPVDDVRLVGRAASASWERAVLHARGNLLLVAGGLDSGDDEALHPLAHRLAPATEKLASCVRIEDALAAPTITVGGVELRREAVRVAPLPQSRPVWPAPAGYRERLEGLIHSATSFEAGLGCHLKWALKHVARLRPGRVRSIPDANQLLGNLAHALAQEIFVPGDPPSAEAAKERAGELLDYLIDQIAAPLRLPELAAQLAEARARLPAAMAELARTVVVNELTIEEAEKQVSATFENALSVRGAVDLIARDKNGQHVIIDLKWTRNDKKRREELEQGNAVQLATYGAMTAGDGPYRAGYFLLNQRQFATLVEGGLIGRAVEGARGFPATWAAVRESWRKLADRAEAGQLIACGVEGHEEHLPADLPIVLEANCKWCDYQTLCRVRGLA</sequence>
<dbReference type="AlphaFoldDB" id="A0A6C1KAJ4"/>
<dbReference type="GeneID" id="95775325"/>
<evidence type="ECO:0000313" key="3">
    <source>
        <dbReference type="Proteomes" id="UP000305131"/>
    </source>
</evidence>
<gene>
    <name evidence="2" type="ORF">FBQ73_17875</name>
</gene>
<comment type="caution">
    <text evidence="2">The sequence shown here is derived from an EMBL/GenBank/DDBJ whole genome shotgun (WGS) entry which is preliminary data.</text>
</comment>
<feature type="domain" description="PD-(D/E)XK endonuclease-like" evidence="1">
    <location>
        <begin position="698"/>
        <end position="970"/>
    </location>
</feature>